<comment type="caution">
    <text evidence="1">The sequence shown here is derived from an EMBL/GenBank/DDBJ whole genome shotgun (WGS) entry which is preliminary data.</text>
</comment>
<reference evidence="1" key="1">
    <citation type="journal article" date="2023" name="Mol. Ecol. Resour.">
        <title>Chromosome-level genome assembly of a triploid poplar Populus alba 'Berolinensis'.</title>
        <authorList>
            <person name="Chen S."/>
            <person name="Yu Y."/>
            <person name="Wang X."/>
            <person name="Wang S."/>
            <person name="Zhang T."/>
            <person name="Zhou Y."/>
            <person name="He R."/>
            <person name="Meng N."/>
            <person name="Wang Y."/>
            <person name="Liu W."/>
            <person name="Liu Z."/>
            <person name="Liu J."/>
            <person name="Guo Q."/>
            <person name="Huang H."/>
            <person name="Sederoff R.R."/>
            <person name="Wang G."/>
            <person name="Qu G."/>
            <person name="Chen S."/>
        </authorList>
    </citation>
    <scope>NUCLEOTIDE SEQUENCE</scope>
    <source>
        <strain evidence="1">SC-2020</strain>
    </source>
</reference>
<evidence type="ECO:0000313" key="2">
    <source>
        <dbReference type="EMBL" id="KAJ6951233.1"/>
    </source>
</evidence>
<sequence length="24" mass="2794">MERFSTRQINKTIIMRSAVSISQP</sequence>
<name>A0AAD6PN95_9ROSI</name>
<evidence type="ECO:0000313" key="3">
    <source>
        <dbReference type="Proteomes" id="UP001164929"/>
    </source>
</evidence>
<dbReference type="Proteomes" id="UP001164929">
    <property type="component" value="Chromosome 19"/>
</dbReference>
<organism evidence="1 3">
    <name type="scientific">Populus alba x Populus x berolinensis</name>
    <dbReference type="NCBI Taxonomy" id="444605"/>
    <lineage>
        <taxon>Eukaryota</taxon>
        <taxon>Viridiplantae</taxon>
        <taxon>Streptophyta</taxon>
        <taxon>Embryophyta</taxon>
        <taxon>Tracheophyta</taxon>
        <taxon>Spermatophyta</taxon>
        <taxon>Magnoliopsida</taxon>
        <taxon>eudicotyledons</taxon>
        <taxon>Gunneridae</taxon>
        <taxon>Pentapetalae</taxon>
        <taxon>rosids</taxon>
        <taxon>fabids</taxon>
        <taxon>Malpighiales</taxon>
        <taxon>Salicaceae</taxon>
        <taxon>Saliceae</taxon>
        <taxon>Populus</taxon>
    </lineage>
</organism>
<dbReference type="EMBL" id="JAQIZT010000019">
    <property type="protein sequence ID" value="KAJ6951219.1"/>
    <property type="molecule type" value="Genomic_DNA"/>
</dbReference>
<keyword evidence="3" id="KW-1185">Reference proteome</keyword>
<evidence type="ECO:0000313" key="1">
    <source>
        <dbReference type="EMBL" id="KAJ6951219.1"/>
    </source>
</evidence>
<dbReference type="AlphaFoldDB" id="A0AAD6PN95"/>
<gene>
    <name evidence="1" type="ORF">NC653_040566</name>
    <name evidence="2" type="ORF">NC653_040580</name>
</gene>
<protein>
    <submittedName>
        <fullName evidence="1">Uncharacterized protein</fullName>
    </submittedName>
</protein>
<accession>A0AAD6PN95</accession>
<proteinExistence type="predicted"/>
<dbReference type="EMBL" id="JAQIZT010000019">
    <property type="protein sequence ID" value="KAJ6951233.1"/>
    <property type="molecule type" value="Genomic_DNA"/>
</dbReference>